<dbReference type="GO" id="GO:0005576">
    <property type="term" value="C:extracellular region"/>
    <property type="evidence" value="ECO:0007669"/>
    <property type="project" value="UniProtKB-SubCell"/>
</dbReference>
<keyword evidence="6 10" id="KW-0378">Hydrolase</keyword>
<evidence type="ECO:0000313" key="16">
    <source>
        <dbReference type="RefSeq" id="XP_004514528.1"/>
    </source>
</evidence>
<dbReference type="Pfam" id="PF05922">
    <property type="entry name" value="Inhibitor_I9"/>
    <property type="match status" value="1"/>
</dbReference>
<evidence type="ECO:0000313" key="15">
    <source>
        <dbReference type="Proteomes" id="UP000087171"/>
    </source>
</evidence>
<keyword evidence="8" id="KW-0325">Glycoprotein</keyword>
<keyword evidence="15" id="KW-1185">Reference proteome</keyword>
<dbReference type="Pfam" id="PF00082">
    <property type="entry name" value="Peptidase_S8"/>
    <property type="match status" value="1"/>
</dbReference>
<dbReference type="InterPro" id="IPR036852">
    <property type="entry name" value="Peptidase_S8/S53_dom_sf"/>
</dbReference>
<evidence type="ECO:0000259" key="12">
    <source>
        <dbReference type="Pfam" id="PF00082"/>
    </source>
</evidence>
<name>A0A1S2Z3S5_CICAR</name>
<feature type="signal peptide" evidence="11">
    <location>
        <begin position="1"/>
        <end position="24"/>
    </location>
</feature>
<evidence type="ECO:0000256" key="5">
    <source>
        <dbReference type="ARBA" id="ARBA00022729"/>
    </source>
</evidence>
<feature type="domain" description="Inhibitor I9" evidence="13">
    <location>
        <begin position="34"/>
        <end position="111"/>
    </location>
</feature>
<dbReference type="Gene3D" id="3.40.50.200">
    <property type="entry name" value="Peptidase S8/S53 domain"/>
    <property type="match status" value="1"/>
</dbReference>
<evidence type="ECO:0000256" key="11">
    <source>
        <dbReference type="SAM" id="SignalP"/>
    </source>
</evidence>
<dbReference type="SUPFAM" id="SSF52743">
    <property type="entry name" value="Subtilisin-like"/>
    <property type="match status" value="1"/>
</dbReference>
<feature type="active site" description="Charge relay system" evidence="9 10">
    <location>
        <position position="142"/>
    </location>
</feature>
<dbReference type="InterPro" id="IPR034197">
    <property type="entry name" value="Peptidases_S8_3"/>
</dbReference>
<keyword evidence="5 11" id="KW-0732">Signal</keyword>
<accession>A0A1S2Z3S5</accession>
<dbReference type="PROSITE" id="PS51892">
    <property type="entry name" value="SUBTILASE"/>
    <property type="match status" value="1"/>
</dbReference>
<dbReference type="Gene3D" id="2.60.40.2310">
    <property type="match status" value="1"/>
</dbReference>
<evidence type="ECO:0000256" key="3">
    <source>
        <dbReference type="ARBA" id="ARBA00022525"/>
    </source>
</evidence>
<evidence type="ECO:0000256" key="7">
    <source>
        <dbReference type="ARBA" id="ARBA00022825"/>
    </source>
</evidence>
<evidence type="ECO:0000256" key="4">
    <source>
        <dbReference type="ARBA" id="ARBA00022670"/>
    </source>
</evidence>
<evidence type="ECO:0000256" key="2">
    <source>
        <dbReference type="ARBA" id="ARBA00011073"/>
    </source>
</evidence>
<evidence type="ECO:0000256" key="8">
    <source>
        <dbReference type="ARBA" id="ARBA00023180"/>
    </source>
</evidence>
<feature type="active site" description="Charge relay system" evidence="9 10">
    <location>
        <position position="198"/>
    </location>
</feature>
<dbReference type="CDD" id="cd02120">
    <property type="entry name" value="PA_subtilisin_like"/>
    <property type="match status" value="1"/>
</dbReference>
<comment type="similarity">
    <text evidence="2 10">Belongs to the peptidase S8 family.</text>
</comment>
<dbReference type="InterPro" id="IPR041469">
    <property type="entry name" value="Subtilisin-like_FN3"/>
</dbReference>
<comment type="subcellular location">
    <subcellularLocation>
        <location evidence="1">Secreted</location>
    </subcellularLocation>
</comment>
<feature type="active site" description="Charge relay system" evidence="9 10">
    <location>
        <position position="522"/>
    </location>
</feature>
<evidence type="ECO:0000256" key="10">
    <source>
        <dbReference type="PROSITE-ProRule" id="PRU01240"/>
    </source>
</evidence>
<dbReference type="GO" id="GO:0006508">
    <property type="term" value="P:proteolysis"/>
    <property type="evidence" value="ECO:0007669"/>
    <property type="project" value="UniProtKB-KW"/>
</dbReference>
<feature type="chain" id="PRO_5010353223" evidence="11">
    <location>
        <begin position="25"/>
        <end position="732"/>
    </location>
</feature>
<proteinExistence type="inferred from homology"/>
<dbReference type="PROSITE" id="PS00138">
    <property type="entry name" value="SUBTILASE_SER"/>
    <property type="match status" value="1"/>
</dbReference>
<dbReference type="InterPro" id="IPR010259">
    <property type="entry name" value="S8pro/Inhibitor_I9"/>
</dbReference>
<organism evidence="15 16">
    <name type="scientific">Cicer arietinum</name>
    <name type="common">Chickpea</name>
    <name type="synonym">Garbanzo</name>
    <dbReference type="NCBI Taxonomy" id="3827"/>
    <lineage>
        <taxon>Eukaryota</taxon>
        <taxon>Viridiplantae</taxon>
        <taxon>Streptophyta</taxon>
        <taxon>Embryophyta</taxon>
        <taxon>Tracheophyta</taxon>
        <taxon>Spermatophyta</taxon>
        <taxon>Magnoliopsida</taxon>
        <taxon>eudicotyledons</taxon>
        <taxon>Gunneridae</taxon>
        <taxon>Pentapetalae</taxon>
        <taxon>rosids</taxon>
        <taxon>fabids</taxon>
        <taxon>Fabales</taxon>
        <taxon>Fabaceae</taxon>
        <taxon>Papilionoideae</taxon>
        <taxon>50 kb inversion clade</taxon>
        <taxon>NPAAA clade</taxon>
        <taxon>Hologalegina</taxon>
        <taxon>IRL clade</taxon>
        <taxon>Cicereae</taxon>
        <taxon>Cicer</taxon>
    </lineage>
</organism>
<dbReference type="PRINTS" id="PR00723">
    <property type="entry name" value="SUBTILISIN"/>
</dbReference>
<gene>
    <name evidence="16" type="primary">LOC101509270</name>
</gene>
<dbReference type="AlphaFoldDB" id="A0A1S2Z3S5"/>
<evidence type="ECO:0000256" key="1">
    <source>
        <dbReference type="ARBA" id="ARBA00004613"/>
    </source>
</evidence>
<sequence length="732" mass="79167">MAKHNVIFFFFVSLVLASIILCDAIEIGEESSKVHIVYMGSLPNEESYSPSSHHLNMLQQVIDDSDVEYRLIRSYKRSFNGFAAILNDQQREKLSSMKGVVSIFPSPKFHIQTTRSWDFLGFPQSIKRDQTIESDLVVGVIDTGIWPESESFNDGGLGPIPKKWKGVCAGGINFKCNNKIIGARNYGEDDSARDYAGHGSHTASTAGGREVKDVSFYGLAKGTARGGVPSSRISVYKICGADGKCNGEELLAAFDDAIADGVDIITLSIGSQHIFEFFEDPVAIGSFHAMEKGILTTHAAGNFGPDPSTTSSVAPWLFTVAATTIDRQFIDKLILGNGKTIIGKSINTIPSNGTKFPIAVRNAEACLEGHKSPEMCDCVDRKLVEGKLVLCGSPIGAQLAYSKGAIGTILNVPHTENQVSLVTRRRSLNLDTEDFVGVQSFVNSTKYPEAEILKSETIQDTTAPEVAIFSSRGPNPKVAEIMKPDISAPGVDILAAYSPEASPSDELGDNRKVKYNIEYGTSMACPHVAGVAAYVKSFHPDWSPAAIKSSIMTTATLVKGSYDLAGEFAYGSGNINPALAINPGLIYDITKEDYVKMLCNFGYDANKIKQISGENSSCNGASERSLVKDLNYPTIVIPVNPNLKQFQVNIHRTVTNVGFPNSTYKATVIHNPKINITVEPKLLSFKSLNEKQSFVVTVVGGVQSNTKVFSSSLIWSDGTHNVKSAIIVQRLS</sequence>
<dbReference type="OrthoDB" id="206201at2759"/>
<evidence type="ECO:0000259" key="14">
    <source>
        <dbReference type="Pfam" id="PF17766"/>
    </source>
</evidence>
<dbReference type="GO" id="GO:0004252">
    <property type="term" value="F:serine-type endopeptidase activity"/>
    <property type="evidence" value="ECO:0007669"/>
    <property type="project" value="UniProtKB-UniRule"/>
</dbReference>
<keyword evidence="3" id="KW-0964">Secreted</keyword>
<reference evidence="16" key="1">
    <citation type="submission" date="2025-08" db="UniProtKB">
        <authorList>
            <consortium name="RefSeq"/>
        </authorList>
    </citation>
    <scope>IDENTIFICATION</scope>
    <source>
        <tissue evidence="16">Etiolated seedlings</tissue>
    </source>
</reference>
<keyword evidence="7 10" id="KW-0720">Serine protease</keyword>
<keyword evidence="4 10" id="KW-0645">Protease</keyword>
<dbReference type="Gene3D" id="3.50.30.30">
    <property type="match status" value="1"/>
</dbReference>
<dbReference type="InterPro" id="IPR000209">
    <property type="entry name" value="Peptidase_S8/S53_dom"/>
</dbReference>
<dbReference type="Pfam" id="PF17766">
    <property type="entry name" value="fn3_6"/>
    <property type="match status" value="1"/>
</dbReference>
<evidence type="ECO:0000259" key="13">
    <source>
        <dbReference type="Pfam" id="PF05922"/>
    </source>
</evidence>
<dbReference type="PANTHER" id="PTHR10795">
    <property type="entry name" value="PROPROTEIN CONVERTASE SUBTILISIN/KEXIN"/>
    <property type="match status" value="1"/>
</dbReference>
<dbReference type="InterPro" id="IPR015500">
    <property type="entry name" value="Peptidase_S8_subtilisin-rel"/>
</dbReference>
<dbReference type="GeneID" id="101509270"/>
<evidence type="ECO:0000256" key="6">
    <source>
        <dbReference type="ARBA" id="ARBA00022801"/>
    </source>
</evidence>
<dbReference type="InterPro" id="IPR045051">
    <property type="entry name" value="SBT"/>
</dbReference>
<feature type="domain" description="Subtilisin-like protease fibronectin type-III" evidence="14">
    <location>
        <begin position="629"/>
        <end position="728"/>
    </location>
</feature>
<dbReference type="RefSeq" id="XP_004514528.1">
    <property type="nucleotide sequence ID" value="XM_004514471.2"/>
</dbReference>
<dbReference type="CDD" id="cd04852">
    <property type="entry name" value="Peptidases_S8_3"/>
    <property type="match status" value="1"/>
</dbReference>
<dbReference type="PaxDb" id="3827-XP_004514528.1"/>
<dbReference type="FunFam" id="2.60.40.2310:FF:000001">
    <property type="entry name" value="Subtilisin-like protease SBT1.5"/>
    <property type="match status" value="1"/>
</dbReference>
<dbReference type="KEGG" id="cam:101509270"/>
<feature type="domain" description="Peptidase S8/S53" evidence="12">
    <location>
        <begin position="135"/>
        <end position="571"/>
    </location>
</feature>
<evidence type="ECO:0000256" key="9">
    <source>
        <dbReference type="PIRSR" id="PIRSR615500-1"/>
    </source>
</evidence>
<dbReference type="eggNOG" id="ENOG502QRA7">
    <property type="taxonomic scope" value="Eukaryota"/>
</dbReference>
<protein>
    <submittedName>
        <fullName evidence="16">Subtilisin-like protease SBT4.3</fullName>
    </submittedName>
</protein>
<dbReference type="Proteomes" id="UP000087171">
    <property type="component" value="Unplaced"/>
</dbReference>
<dbReference type="InterPro" id="IPR037045">
    <property type="entry name" value="S8pro/Inhibitor_I9_sf"/>
</dbReference>
<dbReference type="InterPro" id="IPR023828">
    <property type="entry name" value="Peptidase_S8_Ser-AS"/>
</dbReference>
<dbReference type="Gene3D" id="3.30.70.80">
    <property type="entry name" value="Peptidase S8 propeptide/proteinase inhibitor I9"/>
    <property type="match status" value="1"/>
</dbReference>